<dbReference type="EMBL" id="AVBF01000012">
    <property type="protein sequence ID" value="KGP73528.1"/>
    <property type="molecule type" value="Genomic_DNA"/>
</dbReference>
<proteinExistence type="inferred from homology"/>
<dbReference type="InterPro" id="IPR036291">
    <property type="entry name" value="NAD(P)-bd_dom_sf"/>
</dbReference>
<dbReference type="AlphaFoldDB" id="A0A0A2TGH1"/>
<dbReference type="InterPro" id="IPR002347">
    <property type="entry name" value="SDR_fam"/>
</dbReference>
<dbReference type="PANTHER" id="PTHR42879">
    <property type="entry name" value="3-OXOACYL-(ACYL-CARRIER-PROTEIN) REDUCTASE"/>
    <property type="match status" value="1"/>
</dbReference>
<dbReference type="STRING" id="1385514.N782_04735"/>
<comment type="caution">
    <text evidence="2">The sequence shown here is derived from an EMBL/GenBank/DDBJ whole genome shotgun (WGS) entry which is preliminary data.</text>
</comment>
<name>A0A0A2TGH1_9BACI</name>
<dbReference type="eggNOG" id="COG1028">
    <property type="taxonomic scope" value="Bacteria"/>
</dbReference>
<evidence type="ECO:0000313" key="3">
    <source>
        <dbReference type="Proteomes" id="UP000030147"/>
    </source>
</evidence>
<dbReference type="Gene3D" id="3.40.50.720">
    <property type="entry name" value="NAD(P)-binding Rossmann-like Domain"/>
    <property type="match status" value="1"/>
</dbReference>
<accession>A0A0A2TGH1</accession>
<evidence type="ECO:0000256" key="1">
    <source>
        <dbReference type="ARBA" id="ARBA00006484"/>
    </source>
</evidence>
<protein>
    <submittedName>
        <fullName evidence="2">3-ketoacyl-ACP reductase</fullName>
    </submittedName>
</protein>
<dbReference type="PRINTS" id="PR00081">
    <property type="entry name" value="GDHRDH"/>
</dbReference>
<dbReference type="Pfam" id="PF13561">
    <property type="entry name" value="adh_short_C2"/>
    <property type="match status" value="1"/>
</dbReference>
<organism evidence="2 3">
    <name type="scientific">Pontibacillus yanchengensis Y32</name>
    <dbReference type="NCBI Taxonomy" id="1385514"/>
    <lineage>
        <taxon>Bacteria</taxon>
        <taxon>Bacillati</taxon>
        <taxon>Bacillota</taxon>
        <taxon>Bacilli</taxon>
        <taxon>Bacillales</taxon>
        <taxon>Bacillaceae</taxon>
        <taxon>Pontibacillus</taxon>
    </lineage>
</organism>
<dbReference type="InterPro" id="IPR050259">
    <property type="entry name" value="SDR"/>
</dbReference>
<comment type="similarity">
    <text evidence="1">Belongs to the short-chain dehydrogenases/reductases (SDR) family.</text>
</comment>
<dbReference type="NCBIfam" id="NF047420">
    <property type="entry name" value="EF_P_mod_YmfI"/>
    <property type="match status" value="1"/>
</dbReference>
<gene>
    <name evidence="2" type="ORF">N782_04735</name>
</gene>
<reference evidence="2 3" key="1">
    <citation type="journal article" date="2015" name="Stand. Genomic Sci.">
        <title>High quality draft genome sequence of the moderately halophilic bacterium Pontibacillus yanchengensis Y32(T) and comparison among Pontibacillus genomes.</title>
        <authorList>
            <person name="Huang J."/>
            <person name="Qiao Z.X."/>
            <person name="Tang J.W."/>
            <person name="Wang G."/>
        </authorList>
    </citation>
    <scope>NUCLEOTIDE SEQUENCE [LARGE SCALE GENOMIC DNA]</scope>
    <source>
        <strain evidence="2 3">Y32</strain>
    </source>
</reference>
<dbReference type="SUPFAM" id="SSF51735">
    <property type="entry name" value="NAD(P)-binding Rossmann-fold domains"/>
    <property type="match status" value="1"/>
</dbReference>
<dbReference type="RefSeq" id="WP_036817552.1">
    <property type="nucleotide sequence ID" value="NZ_AVBF01000012.1"/>
</dbReference>
<dbReference type="Proteomes" id="UP000030147">
    <property type="component" value="Unassembled WGS sequence"/>
</dbReference>
<keyword evidence="3" id="KW-1185">Reference proteome</keyword>
<evidence type="ECO:0000313" key="2">
    <source>
        <dbReference type="EMBL" id="KGP73528.1"/>
    </source>
</evidence>
<dbReference type="PANTHER" id="PTHR42879:SF2">
    <property type="entry name" value="3-OXOACYL-[ACYL-CARRIER-PROTEIN] REDUCTASE FABG"/>
    <property type="match status" value="1"/>
</dbReference>
<dbReference type="OrthoDB" id="9803333at2"/>
<dbReference type="CDD" id="cd05233">
    <property type="entry name" value="SDR_c"/>
    <property type="match status" value="1"/>
</dbReference>
<sequence length="240" mass="26247">MQSVCLIVGASGAIGQSIAKKFSEKGYSLILHYQQNEKAISDLSVELPEKSILQIIQADLSTPSGIEGFCEKLTLPIEVVIFAGGKNLYKLYQDVTNQDMDEMYHLHVKTPWVVTKHLLPSMIQRKSGHIVLISSIWGEVGASCEVIYSSVKGAQDSFVKALAKEVAPSGIQVNGIRPGYIDTKMNNHIHETERDSIQEEIPLGRFGTPEEVAALASFLTSRDASYIQGQLINVNGAWSG</sequence>